<evidence type="ECO:0000313" key="3">
    <source>
        <dbReference type="WBParaSite" id="Hba_03967"/>
    </source>
</evidence>
<feature type="region of interest" description="Disordered" evidence="1">
    <location>
        <begin position="24"/>
        <end position="49"/>
    </location>
</feature>
<reference evidence="3" key="1">
    <citation type="submission" date="2016-11" db="UniProtKB">
        <authorList>
            <consortium name="WormBaseParasite"/>
        </authorList>
    </citation>
    <scope>IDENTIFICATION</scope>
</reference>
<feature type="compositionally biased region" description="Polar residues" evidence="1">
    <location>
        <begin position="24"/>
        <end position="34"/>
    </location>
</feature>
<feature type="region of interest" description="Disordered" evidence="1">
    <location>
        <begin position="62"/>
        <end position="125"/>
    </location>
</feature>
<organism evidence="2 3">
    <name type="scientific">Heterorhabditis bacteriophora</name>
    <name type="common">Entomopathogenic nematode worm</name>
    <dbReference type="NCBI Taxonomy" id="37862"/>
    <lineage>
        <taxon>Eukaryota</taxon>
        <taxon>Metazoa</taxon>
        <taxon>Ecdysozoa</taxon>
        <taxon>Nematoda</taxon>
        <taxon>Chromadorea</taxon>
        <taxon>Rhabditida</taxon>
        <taxon>Rhabditina</taxon>
        <taxon>Rhabditomorpha</taxon>
        <taxon>Strongyloidea</taxon>
        <taxon>Heterorhabditidae</taxon>
        <taxon>Heterorhabditis</taxon>
    </lineage>
</organism>
<accession>A0A1I7WG53</accession>
<dbReference type="Proteomes" id="UP000095283">
    <property type="component" value="Unplaced"/>
</dbReference>
<dbReference type="AlphaFoldDB" id="A0A1I7WG53"/>
<dbReference type="WBParaSite" id="Hba_03967">
    <property type="protein sequence ID" value="Hba_03967"/>
    <property type="gene ID" value="Hba_03967"/>
</dbReference>
<feature type="compositionally biased region" description="Polar residues" evidence="1">
    <location>
        <begin position="93"/>
        <end position="107"/>
    </location>
</feature>
<keyword evidence="2" id="KW-1185">Reference proteome</keyword>
<sequence>MRLYIAVNTYSTSGPSSVLFLLTTDNIPDSSSSGGEERPPPPMPTLLQPALPTYLDTINEEESDDLRSVSSSSFASPRTVIDRSVSTERFDNTNRSISSRVSDSDYQSPEALSPQQGLDVRFNNY</sequence>
<evidence type="ECO:0000256" key="1">
    <source>
        <dbReference type="SAM" id="MobiDB-lite"/>
    </source>
</evidence>
<protein>
    <submittedName>
        <fullName evidence="3">Uncharacterized protein</fullName>
    </submittedName>
</protein>
<evidence type="ECO:0000313" key="2">
    <source>
        <dbReference type="Proteomes" id="UP000095283"/>
    </source>
</evidence>
<name>A0A1I7WG53_HETBA</name>
<proteinExistence type="predicted"/>